<dbReference type="EMBL" id="UHIV01000004">
    <property type="protein sequence ID" value="SUP59432.1"/>
    <property type="molecule type" value="Genomic_DNA"/>
</dbReference>
<sequence>MGYDKTDASHTLPIYLSQTAGPLMKQTLEQVLPNTPNTPFNVKSVREQMAEKQAAKERQAAQSQNANDVSDGITDKIRKGTQDTIDSFNRGAKKAWSDLIGNF</sequence>
<protein>
    <submittedName>
        <fullName evidence="2">Uncharacterized protein</fullName>
    </submittedName>
</protein>
<dbReference type="AlphaFoldDB" id="A0A380P4I9"/>
<accession>A0A380P4I9</accession>
<evidence type="ECO:0000313" key="2">
    <source>
        <dbReference type="EMBL" id="SUP59432.1"/>
    </source>
</evidence>
<evidence type="ECO:0000256" key="1">
    <source>
        <dbReference type="SAM" id="MobiDB-lite"/>
    </source>
</evidence>
<organism evidence="2 3">
    <name type="scientific">Weissella viridescens</name>
    <name type="common">Lactobacillus viridescens</name>
    <dbReference type="NCBI Taxonomy" id="1629"/>
    <lineage>
        <taxon>Bacteria</taxon>
        <taxon>Bacillati</taxon>
        <taxon>Bacillota</taxon>
        <taxon>Bacilli</taxon>
        <taxon>Lactobacillales</taxon>
        <taxon>Lactobacillaceae</taxon>
        <taxon>Weissella</taxon>
    </lineage>
</organism>
<feature type="compositionally biased region" description="Basic and acidic residues" evidence="1">
    <location>
        <begin position="47"/>
        <end position="59"/>
    </location>
</feature>
<gene>
    <name evidence="2" type="ORF">NCTC13645_01688</name>
</gene>
<name>A0A380P4I9_WEIVI</name>
<evidence type="ECO:0000313" key="3">
    <source>
        <dbReference type="Proteomes" id="UP000254621"/>
    </source>
</evidence>
<proteinExistence type="predicted"/>
<dbReference type="Proteomes" id="UP000254621">
    <property type="component" value="Unassembled WGS sequence"/>
</dbReference>
<feature type="region of interest" description="Disordered" evidence="1">
    <location>
        <begin position="47"/>
        <end position="75"/>
    </location>
</feature>
<reference evidence="2 3" key="1">
    <citation type="submission" date="2018-06" db="EMBL/GenBank/DDBJ databases">
        <authorList>
            <consortium name="Pathogen Informatics"/>
            <person name="Doyle S."/>
        </authorList>
    </citation>
    <scope>NUCLEOTIDE SEQUENCE [LARGE SCALE GENOMIC DNA]</scope>
    <source>
        <strain evidence="2 3">NCTC13645</strain>
    </source>
</reference>